<dbReference type="AlphaFoldDB" id="A0A5C8ZC33"/>
<sequence length="290" mass="30600">MSVSTSAIVARAARWSPVGCTGAVWNRLGGCAVATRVKVEIWSDVVCPWCYVGKRRFEQALSRFEHADGVEVVWRAFELDPNSSSHPEGTQVGPDDYAERLSRKYGSGLERGREMVTQMTATAATEGVEMRFDRAVKANTVDAHQVIHLALERGGAALQGAVKERLLRAYFTEGEAVGDRAVLQRLAVEVGLDADDVAAVLSEGRYVDAVRADEAEASAIGISGVPFFVIDRKYGVSGAQSAEVLLGALQQAWSERAPQLVMTGAAGSAGGKGGAQDAAGEACGPDGCAI</sequence>
<accession>A0A5C8ZC33</accession>
<dbReference type="OrthoDB" id="9799122at2"/>
<dbReference type="GO" id="GO:0016491">
    <property type="term" value="F:oxidoreductase activity"/>
    <property type="evidence" value="ECO:0007669"/>
    <property type="project" value="InterPro"/>
</dbReference>
<gene>
    <name evidence="2" type="ORF">FMM08_14110</name>
</gene>
<keyword evidence="3" id="KW-1185">Reference proteome</keyword>
<evidence type="ECO:0000313" key="2">
    <source>
        <dbReference type="EMBL" id="TXR55452.1"/>
    </source>
</evidence>
<dbReference type="InterPro" id="IPR001853">
    <property type="entry name" value="DSBA-like_thioredoxin_dom"/>
</dbReference>
<protein>
    <submittedName>
        <fullName evidence="2">DsbA family oxidoreductase</fullName>
    </submittedName>
</protein>
<reference evidence="2 3" key="1">
    <citation type="submission" date="2019-07" db="EMBL/GenBank/DDBJ databases">
        <title>Quadrisphaera sp. strain DD2A genome sequencing and assembly.</title>
        <authorList>
            <person name="Kim I."/>
        </authorList>
    </citation>
    <scope>NUCLEOTIDE SEQUENCE [LARGE SCALE GENOMIC DNA]</scope>
    <source>
        <strain evidence="2 3">DD2A</strain>
    </source>
</reference>
<dbReference type="CDD" id="cd03024">
    <property type="entry name" value="DsbA_FrnE"/>
    <property type="match status" value="1"/>
</dbReference>
<dbReference type="PANTHER" id="PTHR13887:SF41">
    <property type="entry name" value="THIOREDOXIN SUPERFAMILY PROTEIN"/>
    <property type="match status" value="1"/>
</dbReference>
<evidence type="ECO:0000259" key="1">
    <source>
        <dbReference type="Pfam" id="PF01323"/>
    </source>
</evidence>
<evidence type="ECO:0000313" key="3">
    <source>
        <dbReference type="Proteomes" id="UP000321234"/>
    </source>
</evidence>
<dbReference type="InterPro" id="IPR036249">
    <property type="entry name" value="Thioredoxin-like_sf"/>
</dbReference>
<organism evidence="2 3">
    <name type="scientific">Quadrisphaera setariae</name>
    <dbReference type="NCBI Taxonomy" id="2593304"/>
    <lineage>
        <taxon>Bacteria</taxon>
        <taxon>Bacillati</taxon>
        <taxon>Actinomycetota</taxon>
        <taxon>Actinomycetes</taxon>
        <taxon>Kineosporiales</taxon>
        <taxon>Kineosporiaceae</taxon>
        <taxon>Quadrisphaera</taxon>
    </lineage>
</organism>
<dbReference type="Gene3D" id="3.40.30.10">
    <property type="entry name" value="Glutaredoxin"/>
    <property type="match status" value="1"/>
</dbReference>
<feature type="domain" description="DSBA-like thioredoxin" evidence="1">
    <location>
        <begin position="39"/>
        <end position="250"/>
    </location>
</feature>
<proteinExistence type="predicted"/>
<dbReference type="EMBL" id="VKAC01000008">
    <property type="protein sequence ID" value="TXR55452.1"/>
    <property type="molecule type" value="Genomic_DNA"/>
</dbReference>
<dbReference type="SUPFAM" id="SSF52833">
    <property type="entry name" value="Thioredoxin-like"/>
    <property type="match status" value="1"/>
</dbReference>
<comment type="caution">
    <text evidence="2">The sequence shown here is derived from an EMBL/GenBank/DDBJ whole genome shotgun (WGS) entry which is preliminary data.</text>
</comment>
<dbReference type="PANTHER" id="PTHR13887">
    <property type="entry name" value="GLUTATHIONE S-TRANSFERASE KAPPA"/>
    <property type="match status" value="1"/>
</dbReference>
<name>A0A5C8ZC33_9ACTN</name>
<dbReference type="Pfam" id="PF01323">
    <property type="entry name" value="DSBA"/>
    <property type="match status" value="1"/>
</dbReference>
<dbReference type="Proteomes" id="UP000321234">
    <property type="component" value="Unassembled WGS sequence"/>
</dbReference>